<dbReference type="OrthoDB" id="9806027at2"/>
<protein>
    <recommendedName>
        <fullName evidence="3">Sucrose phosphatase-like domain-containing protein</fullName>
    </recommendedName>
</protein>
<accession>A0A0P6XK91</accession>
<dbReference type="STRING" id="869279.SE15_01035"/>
<comment type="caution">
    <text evidence="1">The sequence shown here is derived from an EMBL/GenBank/DDBJ whole genome shotgun (WGS) entry which is preliminary data.</text>
</comment>
<dbReference type="Gene3D" id="3.30.1240.10">
    <property type="match status" value="1"/>
</dbReference>
<dbReference type="GO" id="GO:0016791">
    <property type="term" value="F:phosphatase activity"/>
    <property type="evidence" value="ECO:0007669"/>
    <property type="project" value="TreeGrafter"/>
</dbReference>
<dbReference type="SUPFAM" id="SSF56784">
    <property type="entry name" value="HAD-like"/>
    <property type="match status" value="1"/>
</dbReference>
<dbReference type="InterPro" id="IPR036412">
    <property type="entry name" value="HAD-like_sf"/>
</dbReference>
<dbReference type="EMBL" id="LGKO01000002">
    <property type="protein sequence ID" value="KPL83857.1"/>
    <property type="molecule type" value="Genomic_DNA"/>
</dbReference>
<evidence type="ECO:0000313" key="2">
    <source>
        <dbReference type="Proteomes" id="UP000050544"/>
    </source>
</evidence>
<keyword evidence="2" id="KW-1185">Reference proteome</keyword>
<sequence length="272" mass="29938">MTTTPIVLSIDLDGTLLIEEREVHPEDVHLLHHPLPVTLILATGRSLESARRVLERAGLYRHEPLPFPLVLQNGAAIYRPQEVLEDYFPIPPEAETQLHALAPQFSEAALLWQGLDGAYLEEITPFGLQAAGRFGFLPRPLSEAPAGQGFGKLMCLSDRPEVLKAFAAATRHLPVEGSYSLDVIYEVTRQGVHKGFGLRILLQRLGLTHARLVAVGDGDNDVPMFSCADLAIAPLNASPLARSHAHRLIDRRPHGLLTPVLDLLRQEGWLDP</sequence>
<dbReference type="Pfam" id="PF08282">
    <property type="entry name" value="Hydrolase_3"/>
    <property type="match status" value="1"/>
</dbReference>
<name>A0A0P6XK91_9CHLR</name>
<dbReference type="InterPro" id="IPR023214">
    <property type="entry name" value="HAD_sf"/>
</dbReference>
<dbReference type="Gene3D" id="3.40.50.1000">
    <property type="entry name" value="HAD superfamily/HAD-like"/>
    <property type="match status" value="1"/>
</dbReference>
<dbReference type="Proteomes" id="UP000050544">
    <property type="component" value="Unassembled WGS sequence"/>
</dbReference>
<dbReference type="RefSeq" id="WP_054520246.1">
    <property type="nucleotide sequence ID" value="NZ_LGKO01000002.1"/>
</dbReference>
<dbReference type="AlphaFoldDB" id="A0A0P6XK91"/>
<dbReference type="GO" id="GO:0005829">
    <property type="term" value="C:cytosol"/>
    <property type="evidence" value="ECO:0007669"/>
    <property type="project" value="TreeGrafter"/>
</dbReference>
<evidence type="ECO:0008006" key="3">
    <source>
        <dbReference type="Google" id="ProtNLM"/>
    </source>
</evidence>
<dbReference type="PANTHER" id="PTHR10000">
    <property type="entry name" value="PHOSPHOSERINE PHOSPHATASE"/>
    <property type="match status" value="1"/>
</dbReference>
<dbReference type="GO" id="GO:0000287">
    <property type="term" value="F:magnesium ion binding"/>
    <property type="evidence" value="ECO:0007669"/>
    <property type="project" value="TreeGrafter"/>
</dbReference>
<evidence type="ECO:0000313" key="1">
    <source>
        <dbReference type="EMBL" id="KPL83857.1"/>
    </source>
</evidence>
<reference evidence="1 2" key="1">
    <citation type="submission" date="2015-07" db="EMBL/GenBank/DDBJ databases">
        <title>Whole genome sequence of Thermanaerothrix daxensis DSM 23592.</title>
        <authorList>
            <person name="Hemp J."/>
            <person name="Ward L.M."/>
            <person name="Pace L.A."/>
            <person name="Fischer W.W."/>
        </authorList>
    </citation>
    <scope>NUCLEOTIDE SEQUENCE [LARGE SCALE GENOMIC DNA]</scope>
    <source>
        <strain evidence="1 2">GNS-1</strain>
    </source>
</reference>
<dbReference type="PANTHER" id="PTHR10000:SF8">
    <property type="entry name" value="HAD SUPERFAMILY HYDROLASE-LIKE, TYPE 3"/>
    <property type="match status" value="1"/>
</dbReference>
<proteinExistence type="predicted"/>
<organism evidence="1 2">
    <name type="scientific">Thermanaerothrix daxensis</name>
    <dbReference type="NCBI Taxonomy" id="869279"/>
    <lineage>
        <taxon>Bacteria</taxon>
        <taxon>Bacillati</taxon>
        <taxon>Chloroflexota</taxon>
        <taxon>Anaerolineae</taxon>
        <taxon>Anaerolineales</taxon>
        <taxon>Anaerolineaceae</taxon>
        <taxon>Thermanaerothrix</taxon>
    </lineage>
</organism>
<gene>
    <name evidence="1" type="ORF">SE15_01035</name>
</gene>